<feature type="transmembrane region" description="Helical" evidence="5">
    <location>
        <begin position="38"/>
        <end position="59"/>
    </location>
</feature>
<dbReference type="Pfam" id="PF13416">
    <property type="entry name" value="SBP_bac_8"/>
    <property type="match status" value="1"/>
</dbReference>
<dbReference type="HOGENOM" id="CLU_026974_1_5_4"/>
<dbReference type="PANTHER" id="PTHR30222">
    <property type="entry name" value="SPERMIDINE/PUTRESCINE-BINDING PERIPLASMIC PROTEIN"/>
    <property type="match status" value="1"/>
</dbReference>
<dbReference type="PANTHER" id="PTHR30222:SF17">
    <property type="entry name" value="SPERMIDINE_PUTRESCINE-BINDING PERIPLASMIC PROTEIN"/>
    <property type="match status" value="1"/>
</dbReference>
<evidence type="ECO:0000313" key="7">
    <source>
        <dbReference type="Proteomes" id="UP000002190"/>
    </source>
</evidence>
<keyword evidence="2" id="KW-0813">Transport</keyword>
<dbReference type="GO" id="GO:0015846">
    <property type="term" value="P:polyamine transport"/>
    <property type="evidence" value="ECO:0007669"/>
    <property type="project" value="InterPro"/>
</dbReference>
<keyword evidence="5" id="KW-0812">Transmembrane</keyword>
<evidence type="ECO:0000256" key="4">
    <source>
        <dbReference type="ARBA" id="ARBA00022764"/>
    </source>
</evidence>
<dbReference type="STRING" id="640511.BC1002_3462"/>
<evidence type="ECO:0000256" key="2">
    <source>
        <dbReference type="ARBA" id="ARBA00022448"/>
    </source>
</evidence>
<protein>
    <submittedName>
        <fullName evidence="6">Extracellular solute-binding protein family 1</fullName>
    </submittedName>
</protein>
<accession>D5WFV5</accession>
<dbReference type="Proteomes" id="UP000002190">
    <property type="component" value="Chromosome 2"/>
</dbReference>
<keyword evidence="5" id="KW-1133">Transmembrane helix</keyword>
<reference evidence="7" key="1">
    <citation type="submission" date="2010-04" db="EMBL/GenBank/DDBJ databases">
        <title>Complete sequence of chromosome 2 of Burkholderia sp. CCGE1002.</title>
        <authorList>
            <consortium name="US DOE Joint Genome Institute"/>
            <person name="Lucas S."/>
            <person name="Copeland A."/>
            <person name="Lapidus A."/>
            <person name="Cheng J.-F."/>
            <person name="Bruce D."/>
            <person name="Goodwin L."/>
            <person name="Pitluck S."/>
            <person name="Chertkov O."/>
            <person name="Detter J.C."/>
            <person name="Han C."/>
            <person name="Tapia R."/>
            <person name="Land M."/>
            <person name="Hauser L."/>
            <person name="Kyrpides N."/>
            <person name="Ovchinnikova G."/>
            <person name="Martinez-Romero E."/>
            <person name="Hernandez M.A.R."/>
            <person name="Tiedje J.M."/>
            <person name="Woyke T."/>
        </authorList>
    </citation>
    <scope>NUCLEOTIDE SEQUENCE [LARGE SCALE GENOMIC DNA]</scope>
    <source>
        <strain evidence="7">CCGE1002</strain>
    </source>
</reference>
<keyword evidence="4" id="KW-0574">Periplasm</keyword>
<keyword evidence="3" id="KW-0732">Signal</keyword>
<dbReference type="Gene3D" id="3.40.190.10">
    <property type="entry name" value="Periplasmic binding protein-like II"/>
    <property type="match status" value="2"/>
</dbReference>
<evidence type="ECO:0000313" key="6">
    <source>
        <dbReference type="EMBL" id="ADG17495.1"/>
    </source>
</evidence>
<name>D5WFV5_PARAM</name>
<dbReference type="InterPro" id="IPR006059">
    <property type="entry name" value="SBP"/>
</dbReference>
<dbReference type="GO" id="GO:0042597">
    <property type="term" value="C:periplasmic space"/>
    <property type="evidence" value="ECO:0007669"/>
    <property type="project" value="UniProtKB-SubCell"/>
</dbReference>
<dbReference type="InterPro" id="IPR001188">
    <property type="entry name" value="Sperm_putr-bd"/>
</dbReference>
<dbReference type="GO" id="GO:0019808">
    <property type="term" value="F:polyamine binding"/>
    <property type="evidence" value="ECO:0007669"/>
    <property type="project" value="InterPro"/>
</dbReference>
<evidence type="ECO:0000256" key="5">
    <source>
        <dbReference type="SAM" id="Phobius"/>
    </source>
</evidence>
<sequence>MRTMSFTANQTGCCKQTFKRQIASVGAPVRAALLQRRFFVGFLSGITSGFTSIGVSGFWCDVLPRTLRVLTGALLCAGFAAATPAAAADKLLHVLAWPGYADPDVVKAFEARYGVKVEVTLVDSDEALWAQMHSKGAPPFDVLAANTAEIRRYTQANLLAPLDLASLPNTKKQLPRFQALGSIGGLTSAGKVYAIPFTYSSMGLIYDRKQIPVAPHSMLELWNPRYRGKVLDFNSAQHNFSFTALALGYPHPFQLDPAQMRRIAHKLVDLRRNLLTYYTLPEEATAFFIQHKVALMFGNYGTQQVQLLRRAGADVGYVIPDEGALAWLDCWSMTRAASDQPLALAWINYMLEPSVSALLTQRQGLANTLTEPAEGNPNAHIVWISPVEDIDRREQLWTRIVSGDRSERF</sequence>
<comment type="subcellular location">
    <subcellularLocation>
        <location evidence="1">Periplasm</location>
    </subcellularLocation>
</comment>
<dbReference type="PRINTS" id="PR00909">
    <property type="entry name" value="SPERMDNBNDNG"/>
</dbReference>
<gene>
    <name evidence="6" type="ordered locus">BC1002_3462</name>
</gene>
<dbReference type="KEGG" id="bge:BC1002_3462"/>
<organism evidence="6 7">
    <name type="scientific">Paraburkholderia atlantica</name>
    <dbReference type="NCBI Taxonomy" id="2654982"/>
    <lineage>
        <taxon>Bacteria</taxon>
        <taxon>Pseudomonadati</taxon>
        <taxon>Pseudomonadota</taxon>
        <taxon>Betaproteobacteria</taxon>
        <taxon>Burkholderiales</taxon>
        <taxon>Burkholderiaceae</taxon>
        <taxon>Paraburkholderia</taxon>
    </lineage>
</organism>
<keyword evidence="5" id="KW-0472">Membrane</keyword>
<dbReference type="AlphaFoldDB" id="D5WFV5"/>
<evidence type="ECO:0000256" key="3">
    <source>
        <dbReference type="ARBA" id="ARBA00022729"/>
    </source>
</evidence>
<reference evidence="6 7" key="2">
    <citation type="journal article" date="2012" name="J. Bacteriol.">
        <title>Genome Sequences of Burkholderia sp. Strains CCGE1002 and H160, Isolated from Legume Nodules in Mexico and Brazil.</title>
        <authorList>
            <person name="Ormeno-Orrillo E."/>
            <person name="Rogel M.A."/>
            <person name="Chueire L.M."/>
            <person name="Tiedje J.M."/>
            <person name="Martinez-Romero E."/>
            <person name="Hungria M."/>
        </authorList>
    </citation>
    <scope>NUCLEOTIDE SEQUENCE [LARGE SCALE GENOMIC DNA]</scope>
    <source>
        <strain evidence="6 7">CCGE1002</strain>
    </source>
</reference>
<proteinExistence type="predicted"/>
<evidence type="ECO:0000256" key="1">
    <source>
        <dbReference type="ARBA" id="ARBA00004418"/>
    </source>
</evidence>
<dbReference type="EMBL" id="CP002014">
    <property type="protein sequence ID" value="ADG17495.1"/>
    <property type="molecule type" value="Genomic_DNA"/>
</dbReference>
<dbReference type="eggNOG" id="COG0687">
    <property type="taxonomic scope" value="Bacteria"/>
</dbReference>
<dbReference type="SUPFAM" id="SSF53850">
    <property type="entry name" value="Periplasmic binding protein-like II"/>
    <property type="match status" value="1"/>
</dbReference>